<organism evidence="2 3">
    <name type="scientific">Plantactinospora siamensis</name>
    <dbReference type="NCBI Taxonomy" id="555372"/>
    <lineage>
        <taxon>Bacteria</taxon>
        <taxon>Bacillati</taxon>
        <taxon>Actinomycetota</taxon>
        <taxon>Actinomycetes</taxon>
        <taxon>Micromonosporales</taxon>
        <taxon>Micromonosporaceae</taxon>
        <taxon>Plantactinospora</taxon>
    </lineage>
</organism>
<evidence type="ECO:0000256" key="1">
    <source>
        <dbReference type="SAM" id="SignalP"/>
    </source>
</evidence>
<sequence length="237" mass="25762">MKRLAVLLIGLSMAICGIAGFFDDTVECGGQTMESGDKCVTYRDGTSTTRTVAEERSSGHFTDGLLAAIGSVLVLGTGITFLGKAVPEADSVRSRAELAQSQGWDFVERDASALDGIRGLPHFHRDTVPYNVLRGTMDGMRFTVFDYETSVINDREPNTAWVVRLPPSIPAGFAEWAGRQAPLWSRPNNMVYPLDTVLVDIGSGVHRSVGDQVLRQVKGLVEIVHRFERHAAKRAGG</sequence>
<keyword evidence="3" id="KW-1185">Reference proteome</keyword>
<dbReference type="Proteomes" id="UP001589894">
    <property type="component" value="Unassembled WGS sequence"/>
</dbReference>
<dbReference type="RefSeq" id="WP_377341779.1">
    <property type="nucleotide sequence ID" value="NZ_JBHLUE010000017.1"/>
</dbReference>
<gene>
    <name evidence="2" type="ORF">ACFFHU_22060</name>
</gene>
<keyword evidence="1" id="KW-0732">Signal</keyword>
<reference evidence="2 3" key="1">
    <citation type="submission" date="2024-09" db="EMBL/GenBank/DDBJ databases">
        <authorList>
            <person name="Sun Q."/>
            <person name="Mori K."/>
        </authorList>
    </citation>
    <scope>NUCLEOTIDE SEQUENCE [LARGE SCALE GENOMIC DNA]</scope>
    <source>
        <strain evidence="2 3">TBRC 2205</strain>
    </source>
</reference>
<dbReference type="EMBL" id="JBHLUE010000017">
    <property type="protein sequence ID" value="MFC0566810.1"/>
    <property type="molecule type" value="Genomic_DNA"/>
</dbReference>
<proteinExistence type="predicted"/>
<protein>
    <submittedName>
        <fullName evidence="2">Uncharacterized protein</fullName>
    </submittedName>
</protein>
<comment type="caution">
    <text evidence="2">The sequence shown here is derived from an EMBL/GenBank/DDBJ whole genome shotgun (WGS) entry which is preliminary data.</text>
</comment>
<feature type="chain" id="PRO_5046123175" evidence="1">
    <location>
        <begin position="22"/>
        <end position="237"/>
    </location>
</feature>
<accession>A0ABV6P1B9</accession>
<name>A0ABV6P1B9_9ACTN</name>
<evidence type="ECO:0000313" key="2">
    <source>
        <dbReference type="EMBL" id="MFC0566810.1"/>
    </source>
</evidence>
<feature type="signal peptide" evidence="1">
    <location>
        <begin position="1"/>
        <end position="21"/>
    </location>
</feature>
<evidence type="ECO:0000313" key="3">
    <source>
        <dbReference type="Proteomes" id="UP001589894"/>
    </source>
</evidence>